<name>A0AAF0ZFA1_9CHRO</name>
<dbReference type="PANTHER" id="PTHR32097:SF17">
    <property type="entry name" value="CAMP-BINDING PROTEIN 1-RELATED"/>
    <property type="match status" value="1"/>
</dbReference>
<protein>
    <submittedName>
        <fullName evidence="2">TerD family protein</fullName>
    </submittedName>
</protein>
<dbReference type="Gene3D" id="2.60.60.30">
    <property type="entry name" value="sav2460 like domains"/>
    <property type="match status" value="1"/>
</dbReference>
<dbReference type="AlphaFoldDB" id="A0AAF0ZFA1"/>
<sequence>MGINLQKGQRISLKKEAPKLEQLMCGLGWDVAKKKGGFLSGLFTTDFDLDASVLCLNQDGKIKSNSEIVFFGNLRHYSDAINHMGDNLTGAGDGDDEQILVKLPLIPQNIHKLVFVVNIYNALERSQDFSQVENAFVRLVNLSNNQEIARYTLSGNGYQGKTGMIMAEIARVGDDWEMMAKGEGFQVKSLGDVMKLYS</sequence>
<dbReference type="Pfam" id="PF02342">
    <property type="entry name" value="TerD"/>
    <property type="match status" value="1"/>
</dbReference>
<reference evidence="2" key="1">
    <citation type="submission" date="2023-11" db="EMBL/GenBank/DDBJ databases">
        <title>Genome sequence of Cyanobacterium aponinum BCRC AL20115.</title>
        <authorList>
            <person name="Chang H.-Y."/>
            <person name="Lin K.-M."/>
            <person name="Hsueh H.-T."/>
            <person name="Chu H.-A."/>
            <person name="Kuo C.-H."/>
        </authorList>
    </citation>
    <scope>NUCLEOTIDE SEQUENCE</scope>
    <source>
        <strain evidence="2">AL20115</strain>
    </source>
</reference>
<feature type="domain" description="TerD" evidence="1">
    <location>
        <begin position="1"/>
        <end position="195"/>
    </location>
</feature>
<dbReference type="CDD" id="cd06974">
    <property type="entry name" value="TerD_like"/>
    <property type="match status" value="1"/>
</dbReference>
<dbReference type="InterPro" id="IPR051324">
    <property type="entry name" value="Stress/Tellurium_Resist"/>
</dbReference>
<organism evidence="2">
    <name type="scientific">Cyanobacterium aponinum AL20115</name>
    <dbReference type="NCBI Taxonomy" id="3090662"/>
    <lineage>
        <taxon>Bacteria</taxon>
        <taxon>Bacillati</taxon>
        <taxon>Cyanobacteriota</taxon>
        <taxon>Cyanophyceae</taxon>
        <taxon>Oscillatoriophycideae</taxon>
        <taxon>Chroococcales</taxon>
        <taxon>Geminocystaceae</taxon>
        <taxon>Cyanobacterium</taxon>
    </lineage>
</organism>
<dbReference type="RefSeq" id="WP_015219727.1">
    <property type="nucleotide sequence ID" value="NZ_CP138348.1"/>
</dbReference>
<dbReference type="EMBL" id="CP138348">
    <property type="protein sequence ID" value="WPF89323.1"/>
    <property type="molecule type" value="Genomic_DNA"/>
</dbReference>
<evidence type="ECO:0000259" key="1">
    <source>
        <dbReference type="Pfam" id="PF02342"/>
    </source>
</evidence>
<dbReference type="PANTHER" id="PTHR32097">
    <property type="entry name" value="CAMP-BINDING PROTEIN 1-RELATED"/>
    <property type="match status" value="1"/>
</dbReference>
<evidence type="ECO:0000313" key="2">
    <source>
        <dbReference type="EMBL" id="WPF89323.1"/>
    </source>
</evidence>
<gene>
    <name evidence="2" type="ORF">SAY89_03330</name>
</gene>
<dbReference type="InterPro" id="IPR003325">
    <property type="entry name" value="TerD"/>
</dbReference>
<accession>A0AAF0ZFA1</accession>
<proteinExistence type="predicted"/>